<name>A0A120GW49_PORTR</name>
<dbReference type="OrthoDB" id="3945418at2759"/>
<dbReference type="Gene3D" id="1.10.630.10">
    <property type="entry name" value="Cytochrome P450"/>
    <property type="match status" value="1"/>
</dbReference>
<dbReference type="GO" id="GO:0005506">
    <property type="term" value="F:iron ion binding"/>
    <property type="evidence" value="ECO:0007669"/>
    <property type="project" value="InterPro"/>
</dbReference>
<reference evidence="11" key="1">
    <citation type="submission" date="2014-10" db="EMBL/GenBank/DDBJ databases">
        <title>Cloning of cDNA encoding cytochrome P450 CYP315a1 and it's expression analysis in Portunus trituberculatus.</title>
        <authorList>
            <person name="Liu Z.Y."/>
            <person name="Zhu D.F."/>
            <person name="Qiu X.E."/>
            <person name="Zhou Y.Q."/>
            <person name="X X."/>
        </authorList>
    </citation>
    <scope>NUCLEOTIDE SEQUENCE</scope>
</reference>
<dbReference type="SUPFAM" id="SSF48264">
    <property type="entry name" value="Cytochrome P450"/>
    <property type="match status" value="1"/>
</dbReference>
<dbReference type="InterPro" id="IPR036396">
    <property type="entry name" value="Cyt_P450_sf"/>
</dbReference>
<dbReference type="InterPro" id="IPR001128">
    <property type="entry name" value="Cyt_P450"/>
</dbReference>
<dbReference type="PROSITE" id="PS00086">
    <property type="entry name" value="CYTOCHROME_P450"/>
    <property type="match status" value="1"/>
</dbReference>
<sequence length="553" mass="62122">MSNVAINSLFGRYLNRFGSLTRVANFIHNTPLTSAEEHLSPSQELVPQPPLVKTYEEVPTPSSYPLIGTVLDLFAAGGVEQYHAFITARHRELGGVFKEKMFGMEMVYVSEPDTIREVFAAEGEHPQHYIPEAWLLYNKDRQMQRGLFFMDGEEWRKHRTIMNRRLLRYGPLVPHLPALSRVCDSLVDRWTSRFANRPVPELERELYRWSIESLGVIVFGSRLGLLGDTPSTAKEQQRVADMGRFIESIHGIFKETVNLGTTPPALARLLRPPSWNRFTKCLDDALASGHALVSAGLRASMEQRARGEDPDPPTLLDQLLHEDQLEESVILCLVVDLFLAAADTTSHTAIWSLYLLGRHPEVAQRVRQEIMEVTDGTGQVEGRHLAVLSYLRGVVKESLRMYPVAPFQTRVLVRDTNLGGYEIPGGTMVILSVYRTGRDPAVFPNPDSFSPERWLRNTHDPSTTSLCPTSRASRVTPRVHSHAFIPFGVGVRSCIGRRVAEAELYLLLAKLVAKVDLRALNQVDMVLRMIGVTSESLQPQIEIPTPTVTTHHS</sequence>
<evidence type="ECO:0000256" key="6">
    <source>
        <dbReference type="ARBA" id="ARBA00023002"/>
    </source>
</evidence>
<dbReference type="AlphaFoldDB" id="A0A120GW49"/>
<evidence type="ECO:0000256" key="7">
    <source>
        <dbReference type="ARBA" id="ARBA00023004"/>
    </source>
</evidence>
<comment type="similarity">
    <text evidence="3 10">Belongs to the cytochrome P450 family.</text>
</comment>
<dbReference type="GO" id="GO:0005789">
    <property type="term" value="C:endoplasmic reticulum membrane"/>
    <property type="evidence" value="ECO:0007669"/>
    <property type="project" value="UniProtKB-SubCell"/>
</dbReference>
<evidence type="ECO:0000256" key="4">
    <source>
        <dbReference type="ARBA" id="ARBA00022617"/>
    </source>
</evidence>
<evidence type="ECO:0000256" key="2">
    <source>
        <dbReference type="ARBA" id="ARBA00003690"/>
    </source>
</evidence>
<evidence type="ECO:0000256" key="5">
    <source>
        <dbReference type="ARBA" id="ARBA00022723"/>
    </source>
</evidence>
<dbReference type="EMBL" id="KM880023">
    <property type="protein sequence ID" value="AJF94636.1"/>
    <property type="molecule type" value="mRNA"/>
</dbReference>
<keyword evidence="5 9" id="KW-0479">Metal-binding</keyword>
<dbReference type="GO" id="GO:0004497">
    <property type="term" value="F:monooxygenase activity"/>
    <property type="evidence" value="ECO:0007669"/>
    <property type="project" value="UniProtKB-KW"/>
</dbReference>
<dbReference type="CDD" id="cd11054">
    <property type="entry name" value="CYP24A1-like"/>
    <property type="match status" value="1"/>
</dbReference>
<dbReference type="GO" id="GO:0016705">
    <property type="term" value="F:oxidoreductase activity, acting on paired donors, with incorporation or reduction of molecular oxygen"/>
    <property type="evidence" value="ECO:0007669"/>
    <property type="project" value="InterPro"/>
</dbReference>
<dbReference type="PANTHER" id="PTHR24279:SF120">
    <property type="entry name" value="CYTOCHROME P450"/>
    <property type="match status" value="1"/>
</dbReference>
<keyword evidence="6 10" id="KW-0560">Oxidoreductase</keyword>
<evidence type="ECO:0000256" key="3">
    <source>
        <dbReference type="ARBA" id="ARBA00010617"/>
    </source>
</evidence>
<evidence type="ECO:0000256" key="8">
    <source>
        <dbReference type="ARBA" id="ARBA00023033"/>
    </source>
</evidence>
<dbReference type="PRINTS" id="PR00385">
    <property type="entry name" value="P450"/>
</dbReference>
<dbReference type="InterPro" id="IPR017972">
    <property type="entry name" value="Cyt_P450_CS"/>
</dbReference>
<dbReference type="GO" id="GO:0020037">
    <property type="term" value="F:heme binding"/>
    <property type="evidence" value="ECO:0007669"/>
    <property type="project" value="InterPro"/>
</dbReference>
<feature type="binding site" description="axial binding residue" evidence="9">
    <location>
        <position position="494"/>
    </location>
    <ligand>
        <name>heme</name>
        <dbReference type="ChEBI" id="CHEBI:30413"/>
    </ligand>
    <ligandPart>
        <name>Fe</name>
        <dbReference type="ChEBI" id="CHEBI:18248"/>
    </ligandPart>
</feature>
<evidence type="ECO:0000256" key="1">
    <source>
        <dbReference type="ARBA" id="ARBA00001971"/>
    </source>
</evidence>
<dbReference type="InterPro" id="IPR002403">
    <property type="entry name" value="Cyt_P450_E_grp-IV"/>
</dbReference>
<keyword evidence="8 10" id="KW-0503">Monooxygenase</keyword>
<keyword evidence="7 9" id="KW-0408">Iron</keyword>
<dbReference type="PRINTS" id="PR00465">
    <property type="entry name" value="EP450IV"/>
</dbReference>
<keyword evidence="4 9" id="KW-0349">Heme</keyword>
<dbReference type="Pfam" id="PF00067">
    <property type="entry name" value="p450"/>
    <property type="match status" value="1"/>
</dbReference>
<evidence type="ECO:0000256" key="9">
    <source>
        <dbReference type="PIRSR" id="PIRSR602403-1"/>
    </source>
</evidence>
<accession>A0A120GW49</accession>
<evidence type="ECO:0000313" key="11">
    <source>
        <dbReference type="EMBL" id="AJF94636.1"/>
    </source>
</evidence>
<dbReference type="PANTHER" id="PTHR24279">
    <property type="entry name" value="CYTOCHROME P450"/>
    <property type="match status" value="1"/>
</dbReference>
<evidence type="ECO:0000256" key="10">
    <source>
        <dbReference type="RuleBase" id="RU000461"/>
    </source>
</evidence>
<organism evidence="11">
    <name type="scientific">Portunus trituberculatus</name>
    <name type="common">Swimming crab</name>
    <name type="synonym">Neptunus trituberculatus</name>
    <dbReference type="NCBI Taxonomy" id="210409"/>
    <lineage>
        <taxon>Eukaryota</taxon>
        <taxon>Metazoa</taxon>
        <taxon>Ecdysozoa</taxon>
        <taxon>Arthropoda</taxon>
        <taxon>Crustacea</taxon>
        <taxon>Multicrustacea</taxon>
        <taxon>Malacostraca</taxon>
        <taxon>Eumalacostraca</taxon>
        <taxon>Eucarida</taxon>
        <taxon>Decapoda</taxon>
        <taxon>Pleocyemata</taxon>
        <taxon>Brachyura</taxon>
        <taxon>Eubrachyura</taxon>
        <taxon>Portunoidea</taxon>
        <taxon>Portunidae</taxon>
        <taxon>Portuninae</taxon>
        <taxon>Portunus</taxon>
    </lineage>
</organism>
<comment type="cofactor">
    <cofactor evidence="1 9">
        <name>heme</name>
        <dbReference type="ChEBI" id="CHEBI:30413"/>
    </cofactor>
</comment>
<proteinExistence type="evidence at transcript level"/>
<dbReference type="SMR" id="A0A120GW49"/>
<comment type="function">
    <text evidence="2">May be involved in the metabolism of insect hormones and in the breakdown of synthetic insecticides.</text>
</comment>
<dbReference type="InterPro" id="IPR050479">
    <property type="entry name" value="CYP11_CYP27_families"/>
</dbReference>
<protein>
    <submittedName>
        <fullName evidence="11">Cytochrome P450 CYP315a1</fullName>
    </submittedName>
</protein>